<protein>
    <recommendedName>
        <fullName evidence="4">Flp pilus-assembly TadE/G-like</fullName>
    </recommendedName>
</protein>
<keyword evidence="1" id="KW-0812">Transmembrane</keyword>
<evidence type="ECO:0000256" key="1">
    <source>
        <dbReference type="SAM" id="Phobius"/>
    </source>
</evidence>
<evidence type="ECO:0000313" key="2">
    <source>
        <dbReference type="EMBL" id="SDS56613.1"/>
    </source>
</evidence>
<dbReference type="OrthoDB" id="5187898at2"/>
<accession>A0A1H1T905</accession>
<organism evidence="2 3">
    <name type="scientific">Actinoplanes derwentensis</name>
    <dbReference type="NCBI Taxonomy" id="113562"/>
    <lineage>
        <taxon>Bacteria</taxon>
        <taxon>Bacillati</taxon>
        <taxon>Actinomycetota</taxon>
        <taxon>Actinomycetes</taxon>
        <taxon>Micromonosporales</taxon>
        <taxon>Micromonosporaceae</taxon>
        <taxon>Actinoplanes</taxon>
    </lineage>
</organism>
<dbReference type="EMBL" id="LT629758">
    <property type="protein sequence ID" value="SDS56613.1"/>
    <property type="molecule type" value="Genomic_DNA"/>
</dbReference>
<evidence type="ECO:0000313" key="3">
    <source>
        <dbReference type="Proteomes" id="UP000198688"/>
    </source>
</evidence>
<dbReference type="AlphaFoldDB" id="A0A1H1T905"/>
<evidence type="ECO:0008006" key="4">
    <source>
        <dbReference type="Google" id="ProtNLM"/>
    </source>
</evidence>
<name>A0A1H1T905_9ACTN</name>
<keyword evidence="3" id="KW-1185">Reference proteome</keyword>
<feature type="transmembrane region" description="Helical" evidence="1">
    <location>
        <begin position="339"/>
        <end position="363"/>
    </location>
</feature>
<sequence length="390" mass="40860">MAVIFAIFLGSSVLAGMCALVIDVGLLYNEREQLITGADSASFKVAINCVKDPTSCTPAVQTPVAVTYAGKNAKDTKSDAKICFDDTGCPVWNTPKACPPPPVVPAGFGKGNWVEVRTSTVTSAGGTLIPPVFAKSVTDGHYQGTQVGACARVAWGPPAVEKVFALGISLCDWKRMTSNGTVFYNPLGTLLNDIGLFQLIGLPSPTPGVDSPIPQVLPLTALGLPLPSCTTPVDLTVPRGYVWLQYPDLTPPDSECMMDLKVDDLPRSFLLSGLLIGTICAQKLQAKVGKGPFLVPIFDKIVPELISLAPQYHIVGFAPFVVTGYSTLIPGVVNSVSSILSGGLLAALTTLLCTTAACIYGYFTKTLVPHSRPVFGTGPNFGATVIGRTG</sequence>
<dbReference type="RefSeq" id="WP_157751281.1">
    <property type="nucleotide sequence ID" value="NZ_BOMJ01000070.1"/>
</dbReference>
<gene>
    <name evidence="2" type="ORF">SAMN04489716_1070</name>
</gene>
<keyword evidence="1" id="KW-1133">Transmembrane helix</keyword>
<reference evidence="2 3" key="1">
    <citation type="submission" date="2016-10" db="EMBL/GenBank/DDBJ databases">
        <authorList>
            <person name="de Groot N.N."/>
        </authorList>
    </citation>
    <scope>NUCLEOTIDE SEQUENCE [LARGE SCALE GENOMIC DNA]</scope>
    <source>
        <strain evidence="2 3">DSM 43941</strain>
    </source>
</reference>
<proteinExistence type="predicted"/>
<dbReference type="STRING" id="113562.SAMN04489716_1070"/>
<keyword evidence="1" id="KW-0472">Membrane</keyword>
<dbReference type="Proteomes" id="UP000198688">
    <property type="component" value="Chromosome I"/>
</dbReference>